<protein>
    <submittedName>
        <fullName evidence="3">(Mediterranean fruit fly) hypothetical protein</fullName>
    </submittedName>
</protein>
<accession>A0A811TZ12</accession>
<dbReference type="AlphaFoldDB" id="A0A811TZ12"/>
<dbReference type="EMBL" id="CAJHJT010000001">
    <property type="protein sequence ID" value="CAD6991388.1"/>
    <property type="molecule type" value="Genomic_DNA"/>
</dbReference>
<dbReference type="Gene3D" id="1.10.10.2670">
    <property type="entry name" value="E3 ubiquitin-protein ligase"/>
    <property type="match status" value="1"/>
</dbReference>
<dbReference type="OrthoDB" id="6284217at2759"/>
<feature type="region of interest" description="Disordered" evidence="1">
    <location>
        <begin position="348"/>
        <end position="385"/>
    </location>
</feature>
<dbReference type="PANTHER" id="PTHR23288:SF17">
    <property type="entry name" value="RNA POLYMERASE II ELONGATION FACTOR ELL"/>
    <property type="match status" value="1"/>
</dbReference>
<feature type="compositionally biased region" description="Low complexity" evidence="1">
    <location>
        <begin position="211"/>
        <end position="263"/>
    </location>
</feature>
<name>A0A811TZ12_CERCA</name>
<dbReference type="PANTHER" id="PTHR23288">
    <property type="entry name" value="OCCLUDIN AND RNA POLYMERASE II ELONGATION FACTOR ELL"/>
    <property type="match status" value="1"/>
</dbReference>
<dbReference type="InterPro" id="IPR036390">
    <property type="entry name" value="WH_DNA-bd_sf"/>
</dbReference>
<keyword evidence="4" id="KW-1185">Reference proteome</keyword>
<dbReference type="GO" id="GO:0042795">
    <property type="term" value="P:snRNA transcription by RNA polymerase II"/>
    <property type="evidence" value="ECO:0007669"/>
    <property type="project" value="TreeGrafter"/>
</dbReference>
<proteinExistence type="predicted"/>
<dbReference type="Pfam" id="PF10390">
    <property type="entry name" value="ELL"/>
    <property type="match status" value="1"/>
</dbReference>
<dbReference type="GO" id="GO:0032968">
    <property type="term" value="P:positive regulation of transcription elongation by RNA polymerase II"/>
    <property type="evidence" value="ECO:0007669"/>
    <property type="project" value="TreeGrafter"/>
</dbReference>
<feature type="compositionally biased region" description="Low complexity" evidence="1">
    <location>
        <begin position="357"/>
        <end position="371"/>
    </location>
</feature>
<dbReference type="Proteomes" id="UP000606786">
    <property type="component" value="Unassembled WGS sequence"/>
</dbReference>
<dbReference type="InterPro" id="IPR031176">
    <property type="entry name" value="ELL/occludin"/>
</dbReference>
<dbReference type="InterPro" id="IPR042065">
    <property type="entry name" value="E3_ELL-like"/>
</dbReference>
<sequence length="445" mass="50544">MAASKRRYNRKWNIHISISRQNIRERLIHLLAIRPIEKVQLYKQLEREGVTDHQKRDVPKVLEEIAILKGKAYDLRAHMWDKVDNDWPYYTIEDRRYMMLRKYSQTTTSASVTSSSVESINSTSNVSSTNENFLTTVRDNSHDNKCKKEEFELVPQKKRRICDDWETKESAHSEDTSLIVNKSKEYEIRRKLPYFTEEERHQMKLKKHLRTSTSSLNTESSNSVWSDSSTSGSFRSTGSSFGSTSSSFGSTSSSTWSRTSGFSSASTSIRSIDSSFRSTGTSTWSKNSDTSSTGYYIRPTNSSTWSKTSGFSSASSSFRSINTSISSISSSTWSGSCNASLTGNNIRPTNSNIWTRNSDANSVSSSTSSSNAYRVARNESVPNRYETQQKKQIEKIQPDELFPANPNVPSVNDFSRKFGLLYEKLLTLPHGGDDFEYFVRRLIEL</sequence>
<comment type="caution">
    <text evidence="3">The sequence shown here is derived from an EMBL/GenBank/DDBJ whole genome shotgun (WGS) entry which is preliminary data.</text>
</comment>
<organism evidence="3 4">
    <name type="scientific">Ceratitis capitata</name>
    <name type="common">Mediterranean fruit fly</name>
    <name type="synonym">Tephritis capitata</name>
    <dbReference type="NCBI Taxonomy" id="7213"/>
    <lineage>
        <taxon>Eukaryota</taxon>
        <taxon>Metazoa</taxon>
        <taxon>Ecdysozoa</taxon>
        <taxon>Arthropoda</taxon>
        <taxon>Hexapoda</taxon>
        <taxon>Insecta</taxon>
        <taxon>Pterygota</taxon>
        <taxon>Neoptera</taxon>
        <taxon>Endopterygota</taxon>
        <taxon>Diptera</taxon>
        <taxon>Brachycera</taxon>
        <taxon>Muscomorpha</taxon>
        <taxon>Tephritoidea</taxon>
        <taxon>Tephritidae</taxon>
        <taxon>Ceratitis</taxon>
        <taxon>Ceratitis</taxon>
    </lineage>
</organism>
<evidence type="ECO:0000313" key="4">
    <source>
        <dbReference type="Proteomes" id="UP000606786"/>
    </source>
</evidence>
<evidence type="ECO:0000256" key="1">
    <source>
        <dbReference type="SAM" id="MobiDB-lite"/>
    </source>
</evidence>
<evidence type="ECO:0000259" key="2">
    <source>
        <dbReference type="Pfam" id="PF10390"/>
    </source>
</evidence>
<dbReference type="GO" id="GO:0000987">
    <property type="term" value="F:cis-regulatory region sequence-specific DNA binding"/>
    <property type="evidence" value="ECO:0007669"/>
    <property type="project" value="TreeGrafter"/>
</dbReference>
<dbReference type="KEGG" id="ccat:101457536"/>
<dbReference type="GO" id="GO:0008023">
    <property type="term" value="C:transcription elongation factor complex"/>
    <property type="evidence" value="ECO:0007669"/>
    <property type="project" value="InterPro"/>
</dbReference>
<feature type="region of interest" description="Disordered" evidence="1">
    <location>
        <begin position="205"/>
        <end position="263"/>
    </location>
</feature>
<evidence type="ECO:0000313" key="3">
    <source>
        <dbReference type="EMBL" id="CAD6991388.1"/>
    </source>
</evidence>
<reference evidence="3" key="1">
    <citation type="submission" date="2020-11" db="EMBL/GenBank/DDBJ databases">
        <authorList>
            <person name="Whitehead M."/>
        </authorList>
    </citation>
    <scope>NUCLEOTIDE SEQUENCE</scope>
    <source>
        <strain evidence="3">EGII</strain>
    </source>
</reference>
<dbReference type="SUPFAM" id="SSF46785">
    <property type="entry name" value="Winged helix' DNA-binding domain"/>
    <property type="match status" value="1"/>
</dbReference>
<dbReference type="GO" id="GO:0006368">
    <property type="term" value="P:transcription elongation by RNA polymerase II"/>
    <property type="evidence" value="ECO:0007669"/>
    <property type="project" value="InterPro"/>
</dbReference>
<feature type="domain" description="RNA polymerase II elongation factor ELL N-terminal" evidence="2">
    <location>
        <begin position="9"/>
        <end position="100"/>
    </location>
</feature>
<gene>
    <name evidence="3" type="ORF">CCAP1982_LOCUS315</name>
</gene>
<dbReference type="InterPro" id="IPR019464">
    <property type="entry name" value="ELL_N"/>
</dbReference>